<gene>
    <name evidence="1" type="ORF">CO666_05790</name>
</gene>
<evidence type="ECO:0000313" key="2">
    <source>
        <dbReference type="Proteomes" id="UP000220768"/>
    </source>
</evidence>
<dbReference type="Proteomes" id="UP000220768">
    <property type="component" value="Unassembled WGS sequence"/>
</dbReference>
<proteinExistence type="predicted"/>
<dbReference type="AlphaFoldDB" id="A0A2A6JGS5"/>
<evidence type="ECO:0000313" key="1">
    <source>
        <dbReference type="EMBL" id="PDT05139.1"/>
    </source>
</evidence>
<keyword evidence="2" id="KW-1185">Reference proteome</keyword>
<dbReference type="EMBL" id="NWSV01000003">
    <property type="protein sequence ID" value="PDT05139.1"/>
    <property type="molecule type" value="Genomic_DNA"/>
</dbReference>
<accession>A0A2A6JGS5</accession>
<dbReference type="RefSeq" id="WP_097611149.1">
    <property type="nucleotide sequence ID" value="NZ_NWSV01000003.1"/>
</dbReference>
<reference evidence="1 2" key="1">
    <citation type="submission" date="2017-09" db="EMBL/GenBank/DDBJ databases">
        <title>Comparative genomics of rhizobia isolated from Phaseolus vulgaris in China.</title>
        <authorList>
            <person name="Tong W."/>
        </authorList>
    </citation>
    <scope>NUCLEOTIDE SEQUENCE [LARGE SCALE GENOMIC DNA]</scope>
    <source>
        <strain evidence="1 2">C5</strain>
    </source>
</reference>
<organism evidence="1 2">
    <name type="scientific">Rhizobium chutanense</name>
    <dbReference type="NCBI Taxonomy" id="2035448"/>
    <lineage>
        <taxon>Bacteria</taxon>
        <taxon>Pseudomonadati</taxon>
        <taxon>Pseudomonadota</taxon>
        <taxon>Alphaproteobacteria</taxon>
        <taxon>Hyphomicrobiales</taxon>
        <taxon>Rhizobiaceae</taxon>
        <taxon>Rhizobium/Agrobacterium group</taxon>
        <taxon>Rhizobium</taxon>
    </lineage>
</organism>
<name>A0A2A6JGS5_9HYPH</name>
<sequence length="84" mass="9542">MKIPRELRGMVAERRLESTGGRFLNGESADAICHEVIGLTDDRATVWLYSVPYNDRNWKAANAVAEMLRGMEYRVDISSSRPLK</sequence>
<comment type="caution">
    <text evidence="1">The sequence shown here is derived from an EMBL/GenBank/DDBJ whole genome shotgun (WGS) entry which is preliminary data.</text>
</comment>
<protein>
    <submittedName>
        <fullName evidence="1">Uncharacterized protein</fullName>
    </submittedName>
</protein>